<evidence type="ECO:0000313" key="3">
    <source>
        <dbReference type="Proteomes" id="UP000261660"/>
    </source>
</evidence>
<evidence type="ECO:0000256" key="1">
    <source>
        <dbReference type="SAM" id="MobiDB-lite"/>
    </source>
</evidence>
<keyword evidence="3" id="KW-1185">Reference proteome</keyword>
<name>A0A3Q3E5K4_9LABR</name>
<reference evidence="2" key="1">
    <citation type="submission" date="2025-08" db="UniProtKB">
        <authorList>
            <consortium name="Ensembl"/>
        </authorList>
    </citation>
    <scope>IDENTIFICATION</scope>
</reference>
<dbReference type="SUPFAM" id="SSF57850">
    <property type="entry name" value="RING/U-box"/>
    <property type="match status" value="1"/>
</dbReference>
<dbReference type="GeneTree" id="ENSGT00510000050415"/>
<dbReference type="InParanoid" id="A0A3Q3E5K4"/>
<dbReference type="Ensembl" id="ENSLBET00000002653.1">
    <property type="protein sequence ID" value="ENSLBEP00000002517.1"/>
    <property type="gene ID" value="ENSLBEG00000001938.1"/>
</dbReference>
<organism evidence="2 3">
    <name type="scientific">Labrus bergylta</name>
    <name type="common">ballan wrasse</name>
    <dbReference type="NCBI Taxonomy" id="56723"/>
    <lineage>
        <taxon>Eukaryota</taxon>
        <taxon>Metazoa</taxon>
        <taxon>Chordata</taxon>
        <taxon>Craniata</taxon>
        <taxon>Vertebrata</taxon>
        <taxon>Euteleostomi</taxon>
        <taxon>Actinopterygii</taxon>
        <taxon>Neopterygii</taxon>
        <taxon>Teleostei</taxon>
        <taxon>Neoteleostei</taxon>
        <taxon>Acanthomorphata</taxon>
        <taxon>Eupercaria</taxon>
        <taxon>Labriformes</taxon>
        <taxon>Labridae</taxon>
        <taxon>Labrus</taxon>
    </lineage>
</organism>
<dbReference type="AlphaFoldDB" id="A0A3Q3E5K4"/>
<sequence>MGNNPPRQRRSTEPTQTRQVGTAPRRRSLETETKSRNPAASRRCLSHANTALRPRVRTKLTPSTFDAEPSNSSDNLETGPNVDLQPENCTLTAEQEERCYDPNDTRFTFVDGEDQMDFELNDYKSLRAKMSCGHTVTPTSLINWCRRQLDQGKMEFVCGQPNCDAVWSFEEVCKMALLTPAETTYIDKRMFNRVAKEYFGAKKCPGCESLVVREDQNDLRVCCTVCTRNKARAYEFCWQCLKKWTHPSEHADHCANPECVNQPLEILRKCPEITLKDVKMVTSCPLSVPVPPVGLIEHSTIHCKSIVCTRCKKKFCFVCLKLSAVCYSYYSACTDGVAPRQTSIPVWKRK</sequence>
<protein>
    <submittedName>
        <fullName evidence="2">Uncharacterized LOC109988749</fullName>
    </submittedName>
</protein>
<reference evidence="2" key="2">
    <citation type="submission" date="2025-09" db="UniProtKB">
        <authorList>
            <consortium name="Ensembl"/>
        </authorList>
    </citation>
    <scope>IDENTIFICATION</scope>
</reference>
<feature type="region of interest" description="Disordered" evidence="1">
    <location>
        <begin position="1"/>
        <end position="86"/>
    </location>
</feature>
<dbReference type="STRING" id="56723.ENSLBEP00000002517"/>
<evidence type="ECO:0000313" key="2">
    <source>
        <dbReference type="Ensembl" id="ENSLBEP00000002517.1"/>
    </source>
</evidence>
<feature type="compositionally biased region" description="Polar residues" evidence="1">
    <location>
        <begin position="60"/>
        <end position="78"/>
    </location>
</feature>
<accession>A0A3Q3E5K4</accession>
<dbReference type="Proteomes" id="UP000261660">
    <property type="component" value="Unplaced"/>
</dbReference>
<proteinExistence type="predicted"/>